<dbReference type="Proteomes" id="UP001225356">
    <property type="component" value="Unassembled WGS sequence"/>
</dbReference>
<feature type="transmembrane region" description="Helical" evidence="2">
    <location>
        <begin position="181"/>
        <end position="200"/>
    </location>
</feature>
<evidence type="ECO:0000256" key="1">
    <source>
        <dbReference type="SAM" id="MobiDB-lite"/>
    </source>
</evidence>
<dbReference type="PANTHER" id="PTHR39430:SF1">
    <property type="entry name" value="PROTEASE"/>
    <property type="match status" value="1"/>
</dbReference>
<dbReference type="EMBL" id="JAUSQU010000001">
    <property type="protein sequence ID" value="MDP9841807.1"/>
    <property type="molecule type" value="Genomic_DNA"/>
</dbReference>
<gene>
    <name evidence="4" type="ORF">J2853_001018</name>
</gene>
<feature type="transmembrane region" description="Helical" evidence="2">
    <location>
        <begin position="307"/>
        <end position="323"/>
    </location>
</feature>
<feature type="transmembrane region" description="Helical" evidence="2">
    <location>
        <begin position="147"/>
        <end position="169"/>
    </location>
</feature>
<feature type="transmembrane region" description="Helical" evidence="2">
    <location>
        <begin position="58"/>
        <end position="85"/>
    </location>
</feature>
<keyword evidence="2" id="KW-0472">Membrane</keyword>
<feature type="compositionally biased region" description="Pro residues" evidence="1">
    <location>
        <begin position="23"/>
        <end position="37"/>
    </location>
</feature>
<feature type="region of interest" description="Disordered" evidence="1">
    <location>
        <begin position="1"/>
        <end position="37"/>
    </location>
</feature>
<keyword evidence="2" id="KW-0812">Transmembrane</keyword>
<dbReference type="GO" id="GO:0008233">
    <property type="term" value="F:peptidase activity"/>
    <property type="evidence" value="ECO:0007669"/>
    <property type="project" value="UniProtKB-KW"/>
</dbReference>
<feature type="transmembrane region" description="Helical" evidence="2">
    <location>
        <begin position="212"/>
        <end position="238"/>
    </location>
</feature>
<feature type="transmembrane region" description="Helical" evidence="2">
    <location>
        <begin position="105"/>
        <end position="126"/>
    </location>
</feature>
<sequence>MRDPQDSQPAVMPHEPVGSSPRHFPPPPRPAPQIVPAPPGSRYDLMGRTPLHAWWRPVLGTVLVAVGFVAVGTAVIVGGGVIGMIAGAEMSGAGDQMFADPLIDLAINLLSIAAVLPVVYGVAVWIQRRPPGTLSSVLGRLRWRWMALCTGVAVCAAVLGQVATAATYAATGKDYGTLFDWAGWGLFLPALVVTLLLVPFQAAAEEYIFRGWLLQAFGAFFTSPWPGILLGAAGFTAMHGYTDWGILDVFTFGVLMGWLAVRTGGLEAAIGLHVINNALAFGFSGAAGDLDDALSQGSVPWQDMAGTVVQLGVFGIAVVILARRRGIATLSPRPAPSGPPVLS</sequence>
<feature type="domain" description="CAAX prenyl protease 2/Lysostaphin resistance protein A-like" evidence="3">
    <location>
        <begin position="190"/>
        <end position="279"/>
    </location>
</feature>
<dbReference type="PANTHER" id="PTHR39430">
    <property type="entry name" value="MEMBRANE-ASSOCIATED PROTEASE-RELATED"/>
    <property type="match status" value="1"/>
</dbReference>
<organism evidence="4 5">
    <name type="scientific">Streptosporangium lutulentum</name>
    <dbReference type="NCBI Taxonomy" id="1461250"/>
    <lineage>
        <taxon>Bacteria</taxon>
        <taxon>Bacillati</taxon>
        <taxon>Actinomycetota</taxon>
        <taxon>Actinomycetes</taxon>
        <taxon>Streptosporangiales</taxon>
        <taxon>Streptosporangiaceae</taxon>
        <taxon>Streptosporangium</taxon>
    </lineage>
</organism>
<reference evidence="4 5" key="1">
    <citation type="submission" date="2023-07" db="EMBL/GenBank/DDBJ databases">
        <title>Sequencing the genomes of 1000 actinobacteria strains.</title>
        <authorList>
            <person name="Klenk H.-P."/>
        </authorList>
    </citation>
    <scope>NUCLEOTIDE SEQUENCE [LARGE SCALE GENOMIC DNA]</scope>
    <source>
        <strain evidence="4 5">DSM 46740</strain>
    </source>
</reference>
<dbReference type="GO" id="GO:0006508">
    <property type="term" value="P:proteolysis"/>
    <property type="evidence" value="ECO:0007669"/>
    <property type="project" value="UniProtKB-KW"/>
</dbReference>
<protein>
    <submittedName>
        <fullName evidence="4">Membrane protease YdiL (CAAX protease family)</fullName>
    </submittedName>
</protein>
<dbReference type="InterPro" id="IPR003675">
    <property type="entry name" value="Rce1/LyrA-like_dom"/>
</dbReference>
<evidence type="ECO:0000313" key="5">
    <source>
        <dbReference type="Proteomes" id="UP001225356"/>
    </source>
</evidence>
<keyword evidence="4" id="KW-0645">Protease</keyword>
<keyword evidence="2" id="KW-1133">Transmembrane helix</keyword>
<evidence type="ECO:0000256" key="2">
    <source>
        <dbReference type="SAM" id="Phobius"/>
    </source>
</evidence>
<feature type="transmembrane region" description="Helical" evidence="2">
    <location>
        <begin position="268"/>
        <end position="287"/>
    </location>
</feature>
<accession>A0ABT9Q546</accession>
<comment type="caution">
    <text evidence="4">The sequence shown here is derived from an EMBL/GenBank/DDBJ whole genome shotgun (WGS) entry which is preliminary data.</text>
</comment>
<dbReference type="Pfam" id="PF02517">
    <property type="entry name" value="Rce1-like"/>
    <property type="match status" value="1"/>
</dbReference>
<evidence type="ECO:0000259" key="3">
    <source>
        <dbReference type="Pfam" id="PF02517"/>
    </source>
</evidence>
<feature type="transmembrane region" description="Helical" evidence="2">
    <location>
        <begin position="244"/>
        <end position="261"/>
    </location>
</feature>
<dbReference type="RefSeq" id="WP_307555431.1">
    <property type="nucleotide sequence ID" value="NZ_JAUSQU010000001.1"/>
</dbReference>
<evidence type="ECO:0000313" key="4">
    <source>
        <dbReference type="EMBL" id="MDP9841807.1"/>
    </source>
</evidence>
<keyword evidence="4" id="KW-0378">Hydrolase</keyword>
<name>A0ABT9Q546_9ACTN</name>
<keyword evidence="5" id="KW-1185">Reference proteome</keyword>
<proteinExistence type="predicted"/>